<comment type="similarity">
    <text evidence="2 7 8">Belongs to the dihydrofolate reductase family.</text>
</comment>
<dbReference type="RefSeq" id="WP_237818831.1">
    <property type="nucleotide sequence ID" value="NZ_JAKLTQ010000003.1"/>
</dbReference>
<dbReference type="InterPro" id="IPR001796">
    <property type="entry name" value="DHFR_dom"/>
</dbReference>
<dbReference type="CDD" id="cd00209">
    <property type="entry name" value="DHFR"/>
    <property type="match status" value="1"/>
</dbReference>
<dbReference type="SUPFAM" id="SSF53597">
    <property type="entry name" value="Dihydrofolate reductase-like"/>
    <property type="match status" value="1"/>
</dbReference>
<dbReference type="Proteomes" id="UP001165368">
    <property type="component" value="Unassembled WGS sequence"/>
</dbReference>
<dbReference type="Gene3D" id="3.40.430.10">
    <property type="entry name" value="Dihydrofolate Reductase, subunit A"/>
    <property type="match status" value="1"/>
</dbReference>
<comment type="pathway">
    <text evidence="1 7">Cofactor biosynthesis; tetrahydrofolate biosynthesis; 5,6,7,8-tetrahydrofolate from 7,8-dihydrofolate: step 1/1.</text>
</comment>
<evidence type="ECO:0000256" key="4">
    <source>
        <dbReference type="ARBA" id="ARBA00022563"/>
    </source>
</evidence>
<reference evidence="10" key="1">
    <citation type="submission" date="2022-01" db="EMBL/GenBank/DDBJ databases">
        <authorList>
            <person name="Jo J.-H."/>
            <person name="Im W.-T."/>
        </authorList>
    </citation>
    <scope>NUCLEOTIDE SEQUENCE</scope>
    <source>
        <strain evidence="10">I2-34</strain>
    </source>
</reference>
<dbReference type="EMBL" id="JAKLTQ010000003">
    <property type="protein sequence ID" value="MCG2621525.1"/>
    <property type="molecule type" value="Genomic_DNA"/>
</dbReference>
<keyword evidence="4 7" id="KW-0554">One-carbon metabolism</keyword>
<evidence type="ECO:0000256" key="2">
    <source>
        <dbReference type="ARBA" id="ARBA00009539"/>
    </source>
</evidence>
<dbReference type="PANTHER" id="PTHR48069">
    <property type="entry name" value="DIHYDROFOLATE REDUCTASE"/>
    <property type="match status" value="1"/>
</dbReference>
<dbReference type="InterPro" id="IPR012259">
    <property type="entry name" value="DHFR"/>
</dbReference>
<dbReference type="PANTHER" id="PTHR48069:SF3">
    <property type="entry name" value="DIHYDROFOLATE REDUCTASE"/>
    <property type="match status" value="1"/>
</dbReference>
<dbReference type="Pfam" id="PF00186">
    <property type="entry name" value="DHFR_1"/>
    <property type="match status" value="1"/>
</dbReference>
<dbReference type="PROSITE" id="PS51330">
    <property type="entry name" value="DHFR_2"/>
    <property type="match status" value="1"/>
</dbReference>
<comment type="function">
    <text evidence="7">Key enzyme in folate metabolism. Catalyzes an essential reaction for de novo glycine and purine synthesis, and for DNA precursor synthesis.</text>
</comment>
<dbReference type="PRINTS" id="PR00070">
    <property type="entry name" value="DHFR"/>
</dbReference>
<keyword evidence="11" id="KW-1185">Reference proteome</keyword>
<evidence type="ECO:0000256" key="1">
    <source>
        <dbReference type="ARBA" id="ARBA00004903"/>
    </source>
</evidence>
<sequence length="190" mass="20227">MSAGSTTFSRDAPLVGLIWAQTTNGVIGKDGGMPWHLPEDLAHFKRTTAGHPVIMGRRTWDSFPAKYRPLPDRTNIVISRSPQRRAALEAGGAIVVGSLPLALAEARRHPGAEELWIIGGGEIFRLAADQATTAVVTVIDLESDGDAFAPPLGPGWVLDGVSPAAGWDAGANGTRYRVARWSRLQNPDTA</sequence>
<comment type="caution">
    <text evidence="10">The sequence shown here is derived from an EMBL/GenBank/DDBJ whole genome shotgun (WGS) entry which is preliminary data.</text>
</comment>
<dbReference type="InterPro" id="IPR017925">
    <property type="entry name" value="DHFR_CS"/>
</dbReference>
<evidence type="ECO:0000256" key="7">
    <source>
        <dbReference type="PIRNR" id="PIRNR000194"/>
    </source>
</evidence>
<protein>
    <recommendedName>
        <fullName evidence="3 7">Dihydrofolate reductase</fullName>
        <ecNumber evidence="3 7">1.5.1.3</ecNumber>
    </recommendedName>
</protein>
<evidence type="ECO:0000313" key="10">
    <source>
        <dbReference type="EMBL" id="MCG2621525.1"/>
    </source>
</evidence>
<keyword evidence="5 7" id="KW-0521">NADP</keyword>
<dbReference type="PROSITE" id="PS00075">
    <property type="entry name" value="DHFR_1"/>
    <property type="match status" value="1"/>
</dbReference>
<evidence type="ECO:0000256" key="5">
    <source>
        <dbReference type="ARBA" id="ARBA00022857"/>
    </source>
</evidence>
<dbReference type="PIRSF" id="PIRSF000194">
    <property type="entry name" value="DHFR"/>
    <property type="match status" value="1"/>
</dbReference>
<dbReference type="EC" id="1.5.1.3" evidence="3 7"/>
<evidence type="ECO:0000256" key="3">
    <source>
        <dbReference type="ARBA" id="ARBA00012856"/>
    </source>
</evidence>
<evidence type="ECO:0000256" key="8">
    <source>
        <dbReference type="RuleBase" id="RU004474"/>
    </source>
</evidence>
<evidence type="ECO:0000313" key="11">
    <source>
        <dbReference type="Proteomes" id="UP001165368"/>
    </source>
</evidence>
<comment type="catalytic activity">
    <reaction evidence="7">
        <text>(6S)-5,6,7,8-tetrahydrofolate + NADP(+) = 7,8-dihydrofolate + NADPH + H(+)</text>
        <dbReference type="Rhea" id="RHEA:15009"/>
        <dbReference type="ChEBI" id="CHEBI:15378"/>
        <dbReference type="ChEBI" id="CHEBI:57451"/>
        <dbReference type="ChEBI" id="CHEBI:57453"/>
        <dbReference type="ChEBI" id="CHEBI:57783"/>
        <dbReference type="ChEBI" id="CHEBI:58349"/>
        <dbReference type="EC" id="1.5.1.3"/>
    </reaction>
</comment>
<feature type="domain" description="DHFR" evidence="9">
    <location>
        <begin position="14"/>
        <end position="183"/>
    </location>
</feature>
<accession>A0ABS9L4C4</accession>
<keyword evidence="6 7" id="KW-0560">Oxidoreductase</keyword>
<name>A0ABS9L4C4_9MICC</name>
<evidence type="ECO:0000256" key="6">
    <source>
        <dbReference type="ARBA" id="ARBA00023002"/>
    </source>
</evidence>
<evidence type="ECO:0000259" key="9">
    <source>
        <dbReference type="PROSITE" id="PS51330"/>
    </source>
</evidence>
<dbReference type="InterPro" id="IPR024072">
    <property type="entry name" value="DHFR-like_dom_sf"/>
</dbReference>
<proteinExistence type="inferred from homology"/>
<organism evidence="10 11">
    <name type="scientific">Arthrobacter hankyongi</name>
    <dbReference type="NCBI Taxonomy" id="2904801"/>
    <lineage>
        <taxon>Bacteria</taxon>
        <taxon>Bacillati</taxon>
        <taxon>Actinomycetota</taxon>
        <taxon>Actinomycetes</taxon>
        <taxon>Micrococcales</taxon>
        <taxon>Micrococcaceae</taxon>
        <taxon>Arthrobacter</taxon>
    </lineage>
</organism>
<gene>
    <name evidence="10" type="ORF">LVY72_06300</name>
</gene>